<keyword evidence="7" id="KW-1185">Reference proteome</keyword>
<dbReference type="AlphaFoldDB" id="V5BXT7"/>
<dbReference type="EMBL" id="AYLO01000050">
    <property type="protein sequence ID" value="ESS72659.1"/>
    <property type="molecule type" value="Genomic_DNA"/>
</dbReference>
<dbReference type="Proteomes" id="UP000017842">
    <property type="component" value="Unassembled WGS sequence"/>
</dbReference>
<dbReference type="PIRSF" id="PIRSF016183">
    <property type="entry name" value="UCP016183"/>
    <property type="match status" value="1"/>
</dbReference>
<dbReference type="InterPro" id="IPR006839">
    <property type="entry name" value="DarP"/>
</dbReference>
<dbReference type="PATRIC" id="fig|1116472.3.peg.1516"/>
<name>V5BXT7_9GAMM</name>
<dbReference type="PANTHER" id="PTHR38101:SF1">
    <property type="entry name" value="UPF0307 PROTEIN YJGA"/>
    <property type="match status" value="1"/>
</dbReference>
<dbReference type="GO" id="GO:0043022">
    <property type="term" value="F:ribosome binding"/>
    <property type="evidence" value="ECO:0007669"/>
    <property type="project" value="UniProtKB-UniRule"/>
</dbReference>
<comment type="subcellular location">
    <subcellularLocation>
        <location evidence="5">Cytoplasm</location>
    </subcellularLocation>
    <text evidence="5">Associates with late stage pre-50S ribosomal subunits.</text>
</comment>
<dbReference type="PANTHER" id="PTHR38101">
    <property type="entry name" value="UPF0307 PROTEIN YJGA"/>
    <property type="match status" value="1"/>
</dbReference>
<dbReference type="GO" id="GO:1902626">
    <property type="term" value="P:assembly of large subunit precursor of preribosome"/>
    <property type="evidence" value="ECO:0007669"/>
    <property type="project" value="UniProtKB-UniRule"/>
</dbReference>
<sequence length="187" mass="21717">MNDYEEYEDEVEYYAIRPNKTRIKKEIGDLFALGETMSKLSAAHLSSLELPDNIHKAVSEVANMPHTGARKRSLKYIAGQLHKMDVAPIQEKLARIQNKSAHSVREHHILEHWRDKLINEGNAALTELFDEQPTIDLQQIKQLLRNIKKETETNKPPRSSRLLYRYLKELFQFEDGSEAENEPEEGH</sequence>
<dbReference type="GO" id="GO:0005829">
    <property type="term" value="C:cytosol"/>
    <property type="evidence" value="ECO:0007669"/>
    <property type="project" value="TreeGrafter"/>
</dbReference>
<evidence type="ECO:0000256" key="1">
    <source>
        <dbReference type="ARBA" id="ARBA00022490"/>
    </source>
</evidence>
<evidence type="ECO:0000313" key="6">
    <source>
        <dbReference type="EMBL" id="ESS72659.1"/>
    </source>
</evidence>
<dbReference type="CDD" id="cd16331">
    <property type="entry name" value="YjgA-like"/>
    <property type="match status" value="1"/>
</dbReference>
<dbReference type="GO" id="GO:0019843">
    <property type="term" value="F:rRNA binding"/>
    <property type="evidence" value="ECO:0007669"/>
    <property type="project" value="UniProtKB-UniRule"/>
</dbReference>
<accession>V5BXT7</accession>
<dbReference type="HAMAP" id="MF_00765">
    <property type="entry name" value="DarP"/>
    <property type="match status" value="1"/>
</dbReference>
<dbReference type="RefSeq" id="WP_023494315.1">
    <property type="nucleotide sequence ID" value="NZ_AYLO01000050.1"/>
</dbReference>
<reference evidence="6 7" key="1">
    <citation type="journal article" date="2013" name="Genome Announc.">
        <title>Draft Genome Sequence of the Methanotrophic Gammaproteobacterium Methyloglobulus morosus DSM 22980 Strain KoM1.</title>
        <authorList>
            <person name="Poehlein A."/>
            <person name="Deutzmann J.S."/>
            <person name="Daniel R."/>
            <person name="Simeonova D.D."/>
        </authorList>
    </citation>
    <scope>NUCLEOTIDE SEQUENCE [LARGE SCALE GENOMIC DNA]</scope>
    <source>
        <strain evidence="6 7">KoM1</strain>
    </source>
</reference>
<comment type="caution">
    <text evidence="6">The sequence shown here is derived from an EMBL/GenBank/DDBJ whole genome shotgun (WGS) entry which is preliminary data.</text>
</comment>
<comment type="function">
    <text evidence="5">Member of a network of 50S ribosomal subunit biogenesis factors which assembles along the 30S-50S interface, preventing incorrect 23S rRNA structures from forming. Promotes peptidyl transferase center (PTC) maturation.</text>
</comment>
<proteinExistence type="inferred from homology"/>
<evidence type="ECO:0000256" key="2">
    <source>
        <dbReference type="ARBA" id="ARBA00022517"/>
    </source>
</evidence>
<dbReference type="Pfam" id="PF04751">
    <property type="entry name" value="DarP"/>
    <property type="match status" value="1"/>
</dbReference>
<protein>
    <recommendedName>
        <fullName evidence="5">Dual-action ribosomal maturation protein DarP</fullName>
    </recommendedName>
    <alternativeName>
        <fullName evidence="5">Large ribosomal subunit assembly factor DarP</fullName>
    </alternativeName>
</protein>
<dbReference type="SUPFAM" id="SSF158710">
    <property type="entry name" value="PSPTO4464-like"/>
    <property type="match status" value="1"/>
</dbReference>
<dbReference type="NCBIfam" id="NF003593">
    <property type="entry name" value="PRK05255.1-1"/>
    <property type="match status" value="1"/>
</dbReference>
<dbReference type="eggNOG" id="COG3028">
    <property type="taxonomic scope" value="Bacteria"/>
</dbReference>
<gene>
    <name evidence="5" type="primary">darP</name>
    <name evidence="6" type="ORF">MGMO_52c00130</name>
</gene>
<comment type="similarity">
    <text evidence="5">Belongs to the DarP family.</text>
</comment>
<keyword evidence="3 5" id="KW-0699">rRNA-binding</keyword>
<evidence type="ECO:0000256" key="4">
    <source>
        <dbReference type="ARBA" id="ARBA00022884"/>
    </source>
</evidence>
<dbReference type="STRING" id="1116472.MGMO_52c00130"/>
<keyword evidence="4 5" id="KW-0694">RNA-binding</keyword>
<dbReference type="OrthoDB" id="5293604at2"/>
<evidence type="ECO:0000256" key="3">
    <source>
        <dbReference type="ARBA" id="ARBA00022730"/>
    </source>
</evidence>
<keyword evidence="1 5" id="KW-0963">Cytoplasm</keyword>
<keyword evidence="2 5" id="KW-0690">Ribosome biogenesis</keyword>
<evidence type="ECO:0000313" key="7">
    <source>
        <dbReference type="Proteomes" id="UP000017842"/>
    </source>
</evidence>
<dbReference type="InterPro" id="IPR023153">
    <property type="entry name" value="DarP_sf"/>
</dbReference>
<dbReference type="Gene3D" id="1.10.60.30">
    <property type="entry name" value="PSPTO4464-like domains"/>
    <property type="match status" value="2"/>
</dbReference>
<evidence type="ECO:0000256" key="5">
    <source>
        <dbReference type="HAMAP-Rule" id="MF_00765"/>
    </source>
</evidence>
<organism evidence="6 7">
    <name type="scientific">Methyloglobulus morosus KoM1</name>
    <dbReference type="NCBI Taxonomy" id="1116472"/>
    <lineage>
        <taxon>Bacteria</taxon>
        <taxon>Pseudomonadati</taxon>
        <taxon>Pseudomonadota</taxon>
        <taxon>Gammaproteobacteria</taxon>
        <taxon>Methylococcales</taxon>
        <taxon>Methylococcaceae</taxon>
        <taxon>Methyloglobulus</taxon>
    </lineage>
</organism>